<reference evidence="1" key="1">
    <citation type="journal article" date="2012" name="Mol. Plant Microbe Interact.">
        <title>A highly conserved effector in Fusarium oxysporum is required for full virulence on Arabidopsis.</title>
        <authorList>
            <person name="Thatcher L.F."/>
            <person name="Gardiner D.M."/>
            <person name="Kazan K."/>
            <person name="Manners J."/>
        </authorList>
    </citation>
    <scope>NUCLEOTIDE SEQUENCE [LARGE SCALE GENOMIC DNA]</scope>
    <source>
        <strain evidence="1">Fo5176</strain>
    </source>
</reference>
<dbReference type="AlphaFoldDB" id="F9G112"/>
<dbReference type="InterPro" id="IPR029058">
    <property type="entry name" value="AB_hydrolase_fold"/>
</dbReference>
<sequence length="138" mass="15622">MVFAEVFCRNGIGLIAVEIPGTGDSPALAEDPLSPDQQWSSVLDWIDADERIDNRKLFAWGIPTGGYYTIRIAHTHSIRLLGVICHSGACHHMFDREWLSGVDELPESFAHKWGFGNDFDKCKNEAKTLFRFFTILHK</sequence>
<evidence type="ECO:0000313" key="1">
    <source>
        <dbReference type="EMBL" id="EGU77146.1"/>
    </source>
</evidence>
<gene>
    <name evidence="1" type="ORF">FOXB_12344</name>
</gene>
<dbReference type="STRING" id="660025.F9G112"/>
<dbReference type="OrthoDB" id="5409895at2759"/>
<accession>F9G112</accession>
<evidence type="ECO:0008006" key="2">
    <source>
        <dbReference type="Google" id="ProtNLM"/>
    </source>
</evidence>
<dbReference type="Gene3D" id="3.40.50.1820">
    <property type="entry name" value="alpha/beta hydrolase"/>
    <property type="match status" value="1"/>
</dbReference>
<dbReference type="SUPFAM" id="SSF53474">
    <property type="entry name" value="alpha/beta-Hydrolases"/>
    <property type="match status" value="1"/>
</dbReference>
<dbReference type="EMBL" id="AFQF01003047">
    <property type="protein sequence ID" value="EGU77146.1"/>
    <property type="molecule type" value="Genomic_DNA"/>
</dbReference>
<name>F9G112_FUSOF</name>
<proteinExistence type="predicted"/>
<comment type="caution">
    <text evidence="1">The sequence shown here is derived from an EMBL/GenBank/DDBJ whole genome shotgun (WGS) entry which is preliminary data.</text>
</comment>
<organism evidence="1">
    <name type="scientific">Fusarium oxysporum (strain Fo5176)</name>
    <name type="common">Fusarium vascular wilt</name>
    <dbReference type="NCBI Taxonomy" id="660025"/>
    <lineage>
        <taxon>Eukaryota</taxon>
        <taxon>Fungi</taxon>
        <taxon>Dikarya</taxon>
        <taxon>Ascomycota</taxon>
        <taxon>Pezizomycotina</taxon>
        <taxon>Sordariomycetes</taxon>
        <taxon>Hypocreomycetidae</taxon>
        <taxon>Hypocreales</taxon>
        <taxon>Nectriaceae</taxon>
        <taxon>Fusarium</taxon>
        <taxon>Fusarium oxysporum species complex</taxon>
    </lineage>
</organism>
<protein>
    <recommendedName>
        <fullName evidence="2">Xaa-Pro dipeptidyl-peptidase-like domain-containing protein</fullName>
    </recommendedName>
</protein>